<reference evidence="1 2" key="1">
    <citation type="submission" date="2019-04" db="EMBL/GenBank/DDBJ databases">
        <title>Phreatobacter aquaticus sp. nov.</title>
        <authorList>
            <person name="Choi A."/>
            <person name="Baek K."/>
        </authorList>
    </citation>
    <scope>NUCLEOTIDE SEQUENCE [LARGE SCALE GENOMIC DNA]</scope>
    <source>
        <strain evidence="1 2">NMCR1094</strain>
    </source>
</reference>
<name>A0A4D7QLA8_9HYPH</name>
<dbReference type="KEGG" id="paqt:E8L99_20175"/>
<dbReference type="EMBL" id="CP039865">
    <property type="protein sequence ID" value="QCK87905.1"/>
    <property type="molecule type" value="Genomic_DNA"/>
</dbReference>
<evidence type="ECO:0008006" key="3">
    <source>
        <dbReference type="Google" id="ProtNLM"/>
    </source>
</evidence>
<dbReference type="SUPFAM" id="SSF46785">
    <property type="entry name" value="Winged helix' DNA-binding domain"/>
    <property type="match status" value="1"/>
</dbReference>
<proteinExistence type="predicted"/>
<dbReference type="Proteomes" id="UP000298588">
    <property type="component" value="Chromosome"/>
</dbReference>
<accession>A0A4D7QLA8</accession>
<gene>
    <name evidence="1" type="ORF">E8L99_20175</name>
</gene>
<organism evidence="1 2">
    <name type="scientific">Phreatobacter aquaticus</name>
    <dbReference type="NCBI Taxonomy" id="2570229"/>
    <lineage>
        <taxon>Bacteria</taxon>
        <taxon>Pseudomonadati</taxon>
        <taxon>Pseudomonadota</taxon>
        <taxon>Alphaproteobacteria</taxon>
        <taxon>Hyphomicrobiales</taxon>
        <taxon>Phreatobacteraceae</taxon>
        <taxon>Phreatobacter</taxon>
    </lineage>
</organism>
<protein>
    <recommendedName>
        <fullName evidence="3">MarR family transcriptional regulator</fullName>
    </recommendedName>
</protein>
<dbReference type="RefSeq" id="WP_137101233.1">
    <property type="nucleotide sequence ID" value="NZ_CP039865.1"/>
</dbReference>
<dbReference type="InterPro" id="IPR036390">
    <property type="entry name" value="WH_DNA-bd_sf"/>
</dbReference>
<dbReference type="AlphaFoldDB" id="A0A4D7QLA8"/>
<sequence length="64" mass="6832">MLRIVTDASDARARRLTITDAGIKAWKTRDAGDFAAIGTWLSGLSSTEQRALRGLLASLAETIA</sequence>
<keyword evidence="2" id="KW-1185">Reference proteome</keyword>
<dbReference type="OrthoDB" id="7559832at2"/>
<evidence type="ECO:0000313" key="1">
    <source>
        <dbReference type="EMBL" id="QCK87905.1"/>
    </source>
</evidence>
<evidence type="ECO:0000313" key="2">
    <source>
        <dbReference type="Proteomes" id="UP000298588"/>
    </source>
</evidence>
<dbReference type="InterPro" id="IPR036388">
    <property type="entry name" value="WH-like_DNA-bd_sf"/>
</dbReference>
<dbReference type="Gene3D" id="1.10.10.10">
    <property type="entry name" value="Winged helix-like DNA-binding domain superfamily/Winged helix DNA-binding domain"/>
    <property type="match status" value="1"/>
</dbReference>